<proteinExistence type="predicted"/>
<evidence type="ECO:0000313" key="2">
    <source>
        <dbReference type="EMBL" id="KAI9169946.1"/>
    </source>
</evidence>
<organism evidence="2 3">
    <name type="scientific">Acer negundo</name>
    <name type="common">Box elder</name>
    <dbReference type="NCBI Taxonomy" id="4023"/>
    <lineage>
        <taxon>Eukaryota</taxon>
        <taxon>Viridiplantae</taxon>
        <taxon>Streptophyta</taxon>
        <taxon>Embryophyta</taxon>
        <taxon>Tracheophyta</taxon>
        <taxon>Spermatophyta</taxon>
        <taxon>Magnoliopsida</taxon>
        <taxon>eudicotyledons</taxon>
        <taxon>Gunneridae</taxon>
        <taxon>Pentapetalae</taxon>
        <taxon>rosids</taxon>
        <taxon>malvids</taxon>
        <taxon>Sapindales</taxon>
        <taxon>Sapindaceae</taxon>
        <taxon>Hippocastanoideae</taxon>
        <taxon>Acereae</taxon>
        <taxon>Acer</taxon>
    </lineage>
</organism>
<sequence length="201" mass="22189">MNEIKQTSLEAHAYLNEIPLETWAAYAFDTICKTDHNINNVVEAFNGWMNKHRTLPMLTMMETVRKKFMKRILSRYEAAKAAYLRTYSNNIHAIPDGNLWPNGNFETVLPPIRRRGAGRQGYLKTKNQMNQKGCKGQLVLDAGFGGSSSTYPGAASTNAELDSTHPRHASTHAGHATRTSLGGSSIIVASPRISGTVTRVI</sequence>
<protein>
    <submittedName>
        <fullName evidence="2">Uncharacterized protein</fullName>
    </submittedName>
</protein>
<comment type="caution">
    <text evidence="2">The sequence shown here is derived from an EMBL/GenBank/DDBJ whole genome shotgun (WGS) entry which is preliminary data.</text>
</comment>
<dbReference type="AlphaFoldDB" id="A0AAD5IN96"/>
<dbReference type="Proteomes" id="UP001064489">
    <property type="component" value="Chromosome 7"/>
</dbReference>
<feature type="region of interest" description="Disordered" evidence="1">
    <location>
        <begin position="151"/>
        <end position="178"/>
    </location>
</feature>
<keyword evidence="3" id="KW-1185">Reference proteome</keyword>
<dbReference type="EMBL" id="JAJSOW010000104">
    <property type="protein sequence ID" value="KAI9169946.1"/>
    <property type="molecule type" value="Genomic_DNA"/>
</dbReference>
<evidence type="ECO:0000256" key="1">
    <source>
        <dbReference type="SAM" id="MobiDB-lite"/>
    </source>
</evidence>
<reference evidence="2" key="1">
    <citation type="journal article" date="2022" name="Plant J.">
        <title>Strategies of tolerance reflected in two North American maple genomes.</title>
        <authorList>
            <person name="McEvoy S.L."/>
            <person name="Sezen U.U."/>
            <person name="Trouern-Trend A."/>
            <person name="McMahon S.M."/>
            <person name="Schaberg P.G."/>
            <person name="Yang J."/>
            <person name="Wegrzyn J.L."/>
            <person name="Swenson N.G."/>
        </authorList>
    </citation>
    <scope>NUCLEOTIDE SEQUENCE</scope>
    <source>
        <strain evidence="2">91603</strain>
    </source>
</reference>
<accession>A0AAD5IN96</accession>
<gene>
    <name evidence="2" type="ORF">LWI28_019976</name>
</gene>
<reference evidence="2" key="2">
    <citation type="submission" date="2023-02" db="EMBL/GenBank/DDBJ databases">
        <authorList>
            <person name="Swenson N.G."/>
            <person name="Wegrzyn J.L."/>
            <person name="Mcevoy S.L."/>
        </authorList>
    </citation>
    <scope>NUCLEOTIDE SEQUENCE</scope>
    <source>
        <strain evidence="2">91603</strain>
        <tissue evidence="2">Leaf</tissue>
    </source>
</reference>
<name>A0AAD5IN96_ACENE</name>
<evidence type="ECO:0000313" key="3">
    <source>
        <dbReference type="Proteomes" id="UP001064489"/>
    </source>
</evidence>
<feature type="compositionally biased region" description="Polar residues" evidence="1">
    <location>
        <begin position="151"/>
        <end position="161"/>
    </location>
</feature>